<dbReference type="Proteomes" id="UP001164929">
    <property type="component" value="Chromosome 10"/>
</dbReference>
<comment type="caution">
    <text evidence="1">The sequence shown here is derived from an EMBL/GenBank/DDBJ whole genome shotgun (WGS) entry which is preliminary data.</text>
</comment>
<accession>A0AAD6M987</accession>
<dbReference type="InterPro" id="IPR027443">
    <property type="entry name" value="IPNS-like_sf"/>
</dbReference>
<protein>
    <submittedName>
        <fullName evidence="1">Uncharacterized protein</fullName>
    </submittedName>
</protein>
<proteinExistence type="predicted"/>
<evidence type="ECO:0000313" key="1">
    <source>
        <dbReference type="EMBL" id="KAJ6981250.1"/>
    </source>
</evidence>
<reference evidence="1" key="1">
    <citation type="journal article" date="2023" name="Mol. Ecol. Resour.">
        <title>Chromosome-level genome assembly of a triploid poplar Populus alba 'Berolinensis'.</title>
        <authorList>
            <person name="Chen S."/>
            <person name="Yu Y."/>
            <person name="Wang X."/>
            <person name="Wang S."/>
            <person name="Zhang T."/>
            <person name="Zhou Y."/>
            <person name="He R."/>
            <person name="Meng N."/>
            <person name="Wang Y."/>
            <person name="Liu W."/>
            <person name="Liu Z."/>
            <person name="Liu J."/>
            <person name="Guo Q."/>
            <person name="Huang H."/>
            <person name="Sederoff R.R."/>
            <person name="Wang G."/>
            <person name="Qu G."/>
            <person name="Chen S."/>
        </authorList>
    </citation>
    <scope>NUCLEOTIDE SEQUENCE</scope>
    <source>
        <strain evidence="1">SC-2020</strain>
    </source>
</reference>
<dbReference type="AlphaFoldDB" id="A0AAD6M987"/>
<dbReference type="EMBL" id="JAQIZT010000010">
    <property type="protein sequence ID" value="KAJ6981250.1"/>
    <property type="molecule type" value="Genomic_DNA"/>
</dbReference>
<sequence length="40" mass="4510">MLRKLEGVVGLQVTKEEKWVAIDLIPNSFVINMSDPVQVI</sequence>
<dbReference type="SUPFAM" id="SSF51197">
    <property type="entry name" value="Clavaminate synthase-like"/>
    <property type="match status" value="1"/>
</dbReference>
<keyword evidence="2" id="KW-1185">Reference proteome</keyword>
<name>A0AAD6M987_9ROSI</name>
<dbReference type="Gene3D" id="2.60.120.330">
    <property type="entry name" value="B-lactam Antibiotic, Isopenicillin N Synthase, Chain"/>
    <property type="match status" value="1"/>
</dbReference>
<gene>
    <name evidence="1" type="ORF">NC653_024605</name>
</gene>
<organism evidence="1 2">
    <name type="scientific">Populus alba x Populus x berolinensis</name>
    <dbReference type="NCBI Taxonomy" id="444605"/>
    <lineage>
        <taxon>Eukaryota</taxon>
        <taxon>Viridiplantae</taxon>
        <taxon>Streptophyta</taxon>
        <taxon>Embryophyta</taxon>
        <taxon>Tracheophyta</taxon>
        <taxon>Spermatophyta</taxon>
        <taxon>Magnoliopsida</taxon>
        <taxon>eudicotyledons</taxon>
        <taxon>Gunneridae</taxon>
        <taxon>Pentapetalae</taxon>
        <taxon>rosids</taxon>
        <taxon>fabids</taxon>
        <taxon>Malpighiales</taxon>
        <taxon>Salicaceae</taxon>
        <taxon>Saliceae</taxon>
        <taxon>Populus</taxon>
    </lineage>
</organism>
<evidence type="ECO:0000313" key="2">
    <source>
        <dbReference type="Proteomes" id="UP001164929"/>
    </source>
</evidence>